<dbReference type="Pfam" id="PF07920">
    <property type="entry name" value="DUF1684"/>
    <property type="match status" value="1"/>
</dbReference>
<dbReference type="PANTHER" id="PTHR41913:SF1">
    <property type="entry name" value="DUF1684 DOMAIN-CONTAINING PROTEIN"/>
    <property type="match status" value="1"/>
</dbReference>
<proteinExistence type="predicted"/>
<evidence type="ECO:0000313" key="2">
    <source>
        <dbReference type="Proteomes" id="UP000670527"/>
    </source>
</evidence>
<dbReference type="EMBL" id="JAGETX010000005">
    <property type="protein sequence ID" value="MBO3271097.1"/>
    <property type="molecule type" value="Genomic_DNA"/>
</dbReference>
<dbReference type="Proteomes" id="UP000670527">
    <property type="component" value="Unassembled WGS sequence"/>
</dbReference>
<comment type="caution">
    <text evidence="1">The sequence shown here is derived from an EMBL/GenBank/DDBJ whole genome shotgun (WGS) entry which is preliminary data.</text>
</comment>
<accession>A0ABS3TBU6</accession>
<dbReference type="InterPro" id="IPR012467">
    <property type="entry name" value="DUF1684"/>
</dbReference>
<keyword evidence="2" id="KW-1185">Reference proteome</keyword>
<sequence length="197" mass="22016">MLFFHSVGHSQGQQPLTHAQTIAAFQQELNAEYRDPQRSPLPAAARKSFQGLPFFPVNDSLLVTATFVRDSTAQPFLIRTSTNQPRPYRKYGELRFLLHGKPQRLSVYQSLALLKVPTYADYLMVPFTDLTNGFGSYGGGRYIDLRFADVKTGKVLLDFNKAYNPYCAYSTGYSCPIPPAENQLSVAIRAGVMGNDH</sequence>
<reference evidence="1 2" key="1">
    <citation type="submission" date="2021-03" db="EMBL/GenBank/DDBJ databases">
        <authorList>
            <person name="Kim M.K."/>
        </authorList>
    </citation>
    <scope>NUCLEOTIDE SEQUENCE [LARGE SCALE GENOMIC DNA]</scope>
    <source>
        <strain evidence="1 2">BT507</strain>
    </source>
</reference>
<dbReference type="PANTHER" id="PTHR41913">
    <property type="entry name" value="DUF1684 DOMAIN-CONTAINING PROTEIN"/>
    <property type="match status" value="1"/>
</dbReference>
<protein>
    <submittedName>
        <fullName evidence="1">DUF1684 domain-containing protein</fullName>
    </submittedName>
</protein>
<name>A0ABS3TBU6_9BACT</name>
<evidence type="ECO:0000313" key="1">
    <source>
        <dbReference type="EMBL" id="MBO3271097.1"/>
    </source>
</evidence>
<gene>
    <name evidence="1" type="ORF">J4D97_10600</name>
</gene>
<organism evidence="1 2">
    <name type="scientific">Hymenobacter defluvii</name>
    <dbReference type="NCBI Taxonomy" id="2054411"/>
    <lineage>
        <taxon>Bacteria</taxon>
        <taxon>Pseudomonadati</taxon>
        <taxon>Bacteroidota</taxon>
        <taxon>Cytophagia</taxon>
        <taxon>Cytophagales</taxon>
        <taxon>Hymenobacteraceae</taxon>
        <taxon>Hymenobacter</taxon>
    </lineage>
</organism>